<evidence type="ECO:0000256" key="2">
    <source>
        <dbReference type="ARBA" id="ARBA00022475"/>
    </source>
</evidence>
<evidence type="ECO:0000256" key="4">
    <source>
        <dbReference type="ARBA" id="ARBA00022989"/>
    </source>
</evidence>
<reference evidence="8" key="1">
    <citation type="journal article" date="2019" name="Int. J. Syst. Evol. Microbiol.">
        <title>The Global Catalogue of Microorganisms (GCM) 10K type strain sequencing project: providing services to taxonomists for standard genome sequencing and annotation.</title>
        <authorList>
            <consortium name="The Broad Institute Genomics Platform"/>
            <consortium name="The Broad Institute Genome Sequencing Center for Infectious Disease"/>
            <person name="Wu L."/>
            <person name="Ma J."/>
        </authorList>
    </citation>
    <scope>NUCLEOTIDE SEQUENCE [LARGE SCALE GENOMIC DNA]</scope>
    <source>
        <strain evidence="8">JCM 31696</strain>
    </source>
</reference>
<evidence type="ECO:0000313" key="7">
    <source>
        <dbReference type="EMBL" id="MFD0851632.1"/>
    </source>
</evidence>
<accession>A0ABW3CCS3</accession>
<dbReference type="PANTHER" id="PTHR30482">
    <property type="entry name" value="HIGH-AFFINITY BRANCHED-CHAIN AMINO ACID TRANSPORT SYSTEM PERMEASE"/>
    <property type="match status" value="1"/>
</dbReference>
<feature type="transmembrane region" description="Helical" evidence="6">
    <location>
        <begin position="101"/>
        <end position="120"/>
    </location>
</feature>
<gene>
    <name evidence="7" type="ORF">ACFQ07_05350</name>
</gene>
<comment type="subcellular location">
    <subcellularLocation>
        <location evidence="1">Cell membrane</location>
        <topology evidence="1">Multi-pass membrane protein</topology>
    </subcellularLocation>
</comment>
<name>A0ABW3CCS3_9ACTN</name>
<comment type="caution">
    <text evidence="7">The sequence shown here is derived from an EMBL/GenBank/DDBJ whole genome shotgun (WGS) entry which is preliminary data.</text>
</comment>
<dbReference type="InterPro" id="IPR001851">
    <property type="entry name" value="ABC_transp_permease"/>
</dbReference>
<feature type="non-terminal residue" evidence="7">
    <location>
        <position position="1"/>
    </location>
</feature>
<feature type="transmembrane region" description="Helical" evidence="6">
    <location>
        <begin position="45"/>
        <end position="66"/>
    </location>
</feature>
<evidence type="ECO:0000256" key="5">
    <source>
        <dbReference type="ARBA" id="ARBA00023136"/>
    </source>
</evidence>
<dbReference type="Proteomes" id="UP001597083">
    <property type="component" value="Unassembled WGS sequence"/>
</dbReference>
<evidence type="ECO:0000256" key="1">
    <source>
        <dbReference type="ARBA" id="ARBA00004651"/>
    </source>
</evidence>
<feature type="transmembrane region" description="Helical" evidence="6">
    <location>
        <begin position="72"/>
        <end position="94"/>
    </location>
</feature>
<dbReference type="InterPro" id="IPR043428">
    <property type="entry name" value="LivM-like"/>
</dbReference>
<feature type="transmembrane region" description="Helical" evidence="6">
    <location>
        <begin position="148"/>
        <end position="167"/>
    </location>
</feature>
<evidence type="ECO:0000256" key="3">
    <source>
        <dbReference type="ARBA" id="ARBA00022692"/>
    </source>
</evidence>
<proteinExistence type="predicted"/>
<evidence type="ECO:0000313" key="8">
    <source>
        <dbReference type="Proteomes" id="UP001597083"/>
    </source>
</evidence>
<dbReference type="EMBL" id="JBHTIR010000647">
    <property type="protein sequence ID" value="MFD0851632.1"/>
    <property type="molecule type" value="Genomic_DNA"/>
</dbReference>
<dbReference type="PANTHER" id="PTHR30482:SF10">
    <property type="entry name" value="HIGH-AFFINITY BRANCHED-CHAIN AMINO ACID TRANSPORT PROTEIN BRAE"/>
    <property type="match status" value="1"/>
</dbReference>
<organism evidence="7 8">
    <name type="scientific">Actinomadura adrarensis</name>
    <dbReference type="NCBI Taxonomy" id="1819600"/>
    <lineage>
        <taxon>Bacteria</taxon>
        <taxon>Bacillati</taxon>
        <taxon>Actinomycetota</taxon>
        <taxon>Actinomycetes</taxon>
        <taxon>Streptosporangiales</taxon>
        <taxon>Thermomonosporaceae</taxon>
        <taxon>Actinomadura</taxon>
    </lineage>
</organism>
<keyword evidence="5 6" id="KW-0472">Membrane</keyword>
<keyword evidence="2" id="KW-1003">Cell membrane</keyword>
<feature type="transmembrane region" description="Helical" evidence="6">
    <location>
        <begin position="18"/>
        <end position="40"/>
    </location>
</feature>
<keyword evidence="4 6" id="KW-1133">Transmembrane helix</keyword>
<dbReference type="CDD" id="cd06581">
    <property type="entry name" value="TM_PBP1_LivM_like"/>
    <property type="match status" value="1"/>
</dbReference>
<protein>
    <submittedName>
        <fullName evidence="7">Branched-chain amino acid ABC transporter permease</fullName>
    </submittedName>
</protein>
<evidence type="ECO:0000256" key="6">
    <source>
        <dbReference type="SAM" id="Phobius"/>
    </source>
</evidence>
<keyword evidence="8" id="KW-1185">Reference proteome</keyword>
<dbReference type="Pfam" id="PF02653">
    <property type="entry name" value="BPD_transp_2"/>
    <property type="match status" value="1"/>
</dbReference>
<feature type="non-terminal residue" evidence="7">
    <location>
        <position position="176"/>
    </location>
</feature>
<sequence>WPLVAAVAAIAGMGLNDYALTVGATILIYAILGLGINIVVGYAGLLDLGFAAFYAIGAYTSALLVLKLDWNFWLTVPTALVVAALSGIVIGYPTLRLRSDYLAIVTLGFGEIIRITVINLEVTGGPNGLTAIPPVRLFGRDIVTPQDFFYLVLALFVIVLAVTGWLARTRLAYAWR</sequence>
<keyword evidence="3 6" id="KW-0812">Transmembrane</keyword>